<feature type="transmembrane region" description="Helical" evidence="6">
    <location>
        <begin position="50"/>
        <end position="66"/>
    </location>
</feature>
<feature type="transmembrane region" description="Helical" evidence="6">
    <location>
        <begin position="195"/>
        <end position="213"/>
    </location>
</feature>
<dbReference type="InterPro" id="IPR003339">
    <property type="entry name" value="ABC/ECF_trnsptr_transmembrane"/>
</dbReference>
<dbReference type="RefSeq" id="WP_066246343.1">
    <property type="nucleotide sequence ID" value="NZ_CP036246.2"/>
</dbReference>
<reference evidence="7 8" key="1">
    <citation type="submission" date="2019-09" db="EMBL/GenBank/DDBJ databases">
        <title>Complete genome sequencing of four Arcobacter species reveals a diverse suite of mobile elements.</title>
        <authorList>
            <person name="Miller W.G."/>
            <person name="Yee E."/>
            <person name="Bono J.L."/>
        </authorList>
    </citation>
    <scope>NUCLEOTIDE SEQUENCE [LARGE SCALE GENOMIC DNA]</scope>
    <source>
        <strain evidence="7 8">CCUG 56899</strain>
    </source>
</reference>
<dbReference type="KEGG" id="apoc:APORC_1949"/>
<keyword evidence="3 6" id="KW-0812">Transmembrane</keyword>
<dbReference type="GO" id="GO:0005886">
    <property type="term" value="C:plasma membrane"/>
    <property type="evidence" value="ECO:0007669"/>
    <property type="project" value="UniProtKB-ARBA"/>
</dbReference>
<evidence type="ECO:0000256" key="4">
    <source>
        <dbReference type="ARBA" id="ARBA00022989"/>
    </source>
</evidence>
<sequence>MRLNPAISLLSAVGFSLILSFSKFELFFILPIIFLIYLNYKNIINILKKLIFLNIFIVVLALFLYFESNINEALELFFKVNFILLFNLLLFYSSSGFDIVKAFMILRFPKKINSILYFTVKFIFDLNLELKSIKESLKARNFKARTDIFTYKTYGNIFGILFIKTIKNSESLKDTFKIRAFKDEIFLNYENSFKILDFILVVLLIIILLVKVVL</sequence>
<name>A0A5C2HHA5_9BACT</name>
<keyword evidence="5 6" id="KW-0472">Membrane</keyword>
<dbReference type="EMBL" id="CP036246">
    <property type="protein sequence ID" value="QEP41504.1"/>
    <property type="molecule type" value="Genomic_DNA"/>
</dbReference>
<feature type="transmembrane region" description="Helical" evidence="6">
    <location>
        <begin position="78"/>
        <end position="100"/>
    </location>
</feature>
<evidence type="ECO:0000256" key="6">
    <source>
        <dbReference type="SAM" id="Phobius"/>
    </source>
</evidence>
<dbReference type="AlphaFoldDB" id="A0A5C2HHA5"/>
<organism evidence="7 8">
    <name type="scientific">Arcobacter porcinus</name>
    <dbReference type="NCBI Taxonomy" id="1935204"/>
    <lineage>
        <taxon>Bacteria</taxon>
        <taxon>Pseudomonadati</taxon>
        <taxon>Campylobacterota</taxon>
        <taxon>Epsilonproteobacteria</taxon>
        <taxon>Campylobacterales</taxon>
        <taxon>Arcobacteraceae</taxon>
        <taxon>Arcobacter</taxon>
    </lineage>
</organism>
<keyword evidence="4 6" id="KW-1133">Transmembrane helix</keyword>
<evidence type="ECO:0000256" key="3">
    <source>
        <dbReference type="ARBA" id="ARBA00022692"/>
    </source>
</evidence>
<feature type="transmembrane region" description="Helical" evidence="6">
    <location>
        <begin position="12"/>
        <end position="38"/>
    </location>
</feature>
<evidence type="ECO:0000256" key="2">
    <source>
        <dbReference type="ARBA" id="ARBA00022475"/>
    </source>
</evidence>
<proteinExistence type="predicted"/>
<protein>
    <submittedName>
        <fullName evidence="7">Cobalt/nickel ECF transporter CbiMNQO, T component CbiQ</fullName>
    </submittedName>
</protein>
<dbReference type="Proteomes" id="UP000322644">
    <property type="component" value="Chromosome"/>
</dbReference>
<evidence type="ECO:0000313" key="8">
    <source>
        <dbReference type="Proteomes" id="UP000322644"/>
    </source>
</evidence>
<dbReference type="Pfam" id="PF02361">
    <property type="entry name" value="CbiQ"/>
    <property type="match status" value="1"/>
</dbReference>
<dbReference type="InterPro" id="IPR051611">
    <property type="entry name" value="ECF_transporter_component"/>
</dbReference>
<dbReference type="CDD" id="cd16914">
    <property type="entry name" value="EcfT"/>
    <property type="match status" value="1"/>
</dbReference>
<gene>
    <name evidence="7" type="primary">cbiQ</name>
    <name evidence="7" type="ORF">APORC_1949</name>
</gene>
<evidence type="ECO:0000256" key="5">
    <source>
        <dbReference type="ARBA" id="ARBA00023136"/>
    </source>
</evidence>
<evidence type="ECO:0000256" key="1">
    <source>
        <dbReference type="ARBA" id="ARBA00004141"/>
    </source>
</evidence>
<dbReference type="PANTHER" id="PTHR34857:SF2">
    <property type="entry name" value="SLL0384 PROTEIN"/>
    <property type="match status" value="1"/>
</dbReference>
<accession>A0A5C2HHA5</accession>
<evidence type="ECO:0000313" key="7">
    <source>
        <dbReference type="EMBL" id="QEP41504.1"/>
    </source>
</evidence>
<keyword evidence="2" id="KW-1003">Cell membrane</keyword>
<reference evidence="7 8" key="2">
    <citation type="submission" date="2019-09" db="EMBL/GenBank/DDBJ databases">
        <title>Taxonomic note: a critical rebuttal of the proposed division of the genus Arcobacter into six genera, emended descriptions of Arcobacter anaerophilus and the genus Arcobacter, and an assessment of genus-level boundaries for Epsilonproteobacteria using in silico genomic comparator tools.</title>
        <authorList>
            <person name="On S.L.W."/>
            <person name="Miller W.G."/>
            <person name="Biggs P."/>
            <person name="Cornelius A."/>
            <person name="Vandamme P."/>
        </authorList>
    </citation>
    <scope>NUCLEOTIDE SEQUENCE [LARGE SCALE GENOMIC DNA]</scope>
    <source>
        <strain evidence="7 8">CCUG 56899</strain>
    </source>
</reference>
<dbReference type="PANTHER" id="PTHR34857">
    <property type="entry name" value="SLL0384 PROTEIN"/>
    <property type="match status" value="1"/>
</dbReference>
<comment type="subcellular location">
    <subcellularLocation>
        <location evidence="1">Membrane</location>
        <topology evidence="1">Multi-pass membrane protein</topology>
    </subcellularLocation>
</comment>